<accession>A0ABX4MK81</accession>
<keyword evidence="1" id="KW-0012">Acyltransferase</keyword>
<dbReference type="GO" id="GO:0009001">
    <property type="term" value="F:serine O-acetyltransferase activity"/>
    <property type="evidence" value="ECO:0007669"/>
    <property type="project" value="UniProtKB-EC"/>
</dbReference>
<comment type="caution">
    <text evidence="1">The sequence shown here is derived from an EMBL/GenBank/DDBJ whole genome shotgun (WGS) entry which is preliminary data.</text>
</comment>
<organism evidence="1 2">
    <name type="scientific">Candidatus Hodgkinia cicadicola</name>
    <dbReference type="NCBI Taxonomy" id="573658"/>
    <lineage>
        <taxon>Bacteria</taxon>
        <taxon>Pseudomonadati</taxon>
        <taxon>Pseudomonadota</taxon>
        <taxon>Alphaproteobacteria</taxon>
        <taxon>Hyphomicrobiales</taxon>
        <taxon>Candidatus Hodgkinia</taxon>
    </lineage>
</organism>
<protein>
    <submittedName>
        <fullName evidence="1">Serine acetyltransferase</fullName>
        <ecNumber evidence="1">2.3.1.30</ecNumber>
    </submittedName>
</protein>
<keyword evidence="1" id="KW-0808">Transferase</keyword>
<dbReference type="Gene3D" id="2.160.10.10">
    <property type="entry name" value="Hexapeptide repeat proteins"/>
    <property type="match status" value="1"/>
</dbReference>
<gene>
    <name evidence="1" type="primary">cysE</name>
    <name evidence="1" type="ORF">alecur_185</name>
</gene>
<dbReference type="Proteomes" id="UP000229529">
    <property type="component" value="Unassembled WGS sequence"/>
</dbReference>
<reference evidence="1" key="1">
    <citation type="submission" date="2017-09" db="EMBL/GenBank/DDBJ databases">
        <authorList>
            <person name="Campbell M.A."/>
            <person name="Lukasik P."/>
            <person name="Simon C."/>
            <person name="McCutcheon J.P."/>
        </authorList>
    </citation>
    <scope>NUCLEOTIDE SEQUENCE [LARGE SCALE GENOMIC DNA]</scope>
    <source>
        <strain evidence="1">ALECUR</strain>
    </source>
</reference>
<name>A0ABX4MK81_9HYPH</name>
<dbReference type="CDD" id="cd00208">
    <property type="entry name" value="LbetaH"/>
    <property type="match status" value="1"/>
</dbReference>
<dbReference type="EC" id="2.3.1.30" evidence="1"/>
<dbReference type="InterPro" id="IPR011004">
    <property type="entry name" value="Trimer_LpxA-like_sf"/>
</dbReference>
<dbReference type="SUPFAM" id="SSF51161">
    <property type="entry name" value="Trimeric LpxA-like enzymes"/>
    <property type="match status" value="1"/>
</dbReference>
<evidence type="ECO:0000313" key="1">
    <source>
        <dbReference type="EMBL" id="PIM96176.1"/>
    </source>
</evidence>
<dbReference type="EMBL" id="NXGS01000119">
    <property type="protein sequence ID" value="PIM96176.1"/>
    <property type="molecule type" value="Genomic_DNA"/>
</dbReference>
<keyword evidence="2" id="KW-1185">Reference proteome</keyword>
<sequence>MTTPKTPSPLTPLSLLLAKDTNPMNKFIISKLFSEALNSNWSGPLKGLMVSKNLHLALMKLLARTTGINFKAIEDSISPTLNNNFWNIVIGDILATYRKDPTCSSLIDCITKPGFKATFLYRLSTVVKPSLSTRLLRFIENHYKARISNTTRIGRCFVLCRPSGVSLEGSILIGDNVMIAGNVVLGLSEHKTGNCPTIIHSGCNIGSNSIILNTAEVGHCCKINPLSVVSGWILPCNHVSGVPVISK</sequence>
<evidence type="ECO:0000313" key="2">
    <source>
        <dbReference type="Proteomes" id="UP000229529"/>
    </source>
</evidence>
<proteinExistence type="predicted"/>
<dbReference type="PANTHER" id="PTHR42811">
    <property type="entry name" value="SERINE ACETYLTRANSFERASE"/>
    <property type="match status" value="1"/>
</dbReference>